<dbReference type="Proteomes" id="UP001327560">
    <property type="component" value="Chromosome 7"/>
</dbReference>
<evidence type="ECO:0000256" key="1">
    <source>
        <dbReference type="ARBA" id="ARBA00004651"/>
    </source>
</evidence>
<protein>
    <recommendedName>
        <fullName evidence="8">CASP-like protein</fullName>
    </recommendedName>
</protein>
<dbReference type="EMBL" id="CP136896">
    <property type="protein sequence ID" value="WOL15016.1"/>
    <property type="molecule type" value="Genomic_DNA"/>
</dbReference>
<feature type="transmembrane region" description="Helical" evidence="8">
    <location>
        <begin position="45"/>
        <end position="67"/>
    </location>
</feature>
<keyword evidence="5 8" id="KW-0812">Transmembrane</keyword>
<dbReference type="GO" id="GO:0005886">
    <property type="term" value="C:plasma membrane"/>
    <property type="evidence" value="ECO:0007669"/>
    <property type="project" value="UniProtKB-SubCell"/>
</dbReference>
<comment type="subunit">
    <text evidence="3 8">Homodimer and heterodimers.</text>
</comment>
<evidence type="ECO:0000313" key="11">
    <source>
        <dbReference type="EMBL" id="WOL15016.1"/>
    </source>
</evidence>
<evidence type="ECO:0000259" key="10">
    <source>
        <dbReference type="Pfam" id="PF04535"/>
    </source>
</evidence>
<reference evidence="11 12" key="1">
    <citation type="submission" date="2023-10" db="EMBL/GenBank/DDBJ databases">
        <title>Chromosome-scale genome assembly provides insights into flower coloration mechanisms of Canna indica.</title>
        <authorList>
            <person name="Li C."/>
        </authorList>
    </citation>
    <scope>NUCLEOTIDE SEQUENCE [LARGE SCALE GENOMIC DNA]</scope>
    <source>
        <tissue evidence="11">Flower</tissue>
    </source>
</reference>
<dbReference type="PANTHER" id="PTHR33573">
    <property type="entry name" value="CASP-LIKE PROTEIN 4A4"/>
    <property type="match status" value="1"/>
</dbReference>
<evidence type="ECO:0000313" key="12">
    <source>
        <dbReference type="Proteomes" id="UP001327560"/>
    </source>
</evidence>
<organism evidence="11 12">
    <name type="scientific">Canna indica</name>
    <name type="common">Indian-shot</name>
    <dbReference type="NCBI Taxonomy" id="4628"/>
    <lineage>
        <taxon>Eukaryota</taxon>
        <taxon>Viridiplantae</taxon>
        <taxon>Streptophyta</taxon>
        <taxon>Embryophyta</taxon>
        <taxon>Tracheophyta</taxon>
        <taxon>Spermatophyta</taxon>
        <taxon>Magnoliopsida</taxon>
        <taxon>Liliopsida</taxon>
        <taxon>Zingiberales</taxon>
        <taxon>Cannaceae</taxon>
        <taxon>Canna</taxon>
    </lineage>
</organism>
<comment type="similarity">
    <text evidence="2 8">Belongs to the Casparian strip membrane proteins (CASP) family.</text>
</comment>
<keyword evidence="6 8" id="KW-1133">Transmembrane helix</keyword>
<proteinExistence type="inferred from homology"/>
<dbReference type="PANTHER" id="PTHR33573:SF56">
    <property type="entry name" value="CASP-LIKE PROTEIN 4C1"/>
    <property type="match status" value="1"/>
</dbReference>
<comment type="subcellular location">
    <subcellularLocation>
        <location evidence="1 8">Cell membrane</location>
        <topology evidence="1 8">Multi-pass membrane protein</topology>
    </subcellularLocation>
</comment>
<evidence type="ECO:0000256" key="8">
    <source>
        <dbReference type="RuleBase" id="RU361233"/>
    </source>
</evidence>
<feature type="transmembrane region" description="Helical" evidence="8">
    <location>
        <begin position="132"/>
        <end position="152"/>
    </location>
</feature>
<gene>
    <name evidence="11" type="ORF">Cni_G23797</name>
</gene>
<keyword evidence="7 8" id="KW-0472">Membrane</keyword>
<comment type="caution">
    <text evidence="8">Lacks conserved residue(s) required for the propagation of feature annotation.</text>
</comment>
<evidence type="ECO:0000256" key="3">
    <source>
        <dbReference type="ARBA" id="ARBA00011489"/>
    </source>
</evidence>
<evidence type="ECO:0000256" key="7">
    <source>
        <dbReference type="ARBA" id="ARBA00023136"/>
    </source>
</evidence>
<sequence>MPSPLRNGDAAQPRLPSHAVPPRLHHHYPPFHTTVSEHKIRRLNLLVLLLRLAAFCFSLAAAVFTAANSNSSRSSTSSWLNFDSFRRLVFATNAIVAIYSLLEMCASIREILHGTTLLPEPMQLWFDFAHDQLFAYLALAAGAAGATAARGLSGCSAEKPAASFCVQAYISVALGLAGFGFLALSALVSGFRVASYVLTGSRFPLY</sequence>
<name>A0AAQ3QMU8_9LILI</name>
<dbReference type="Pfam" id="PF04535">
    <property type="entry name" value="CASP_dom"/>
    <property type="match status" value="1"/>
</dbReference>
<keyword evidence="4 8" id="KW-1003">Cell membrane</keyword>
<feature type="transmembrane region" description="Helical" evidence="8">
    <location>
        <begin position="164"/>
        <end position="188"/>
    </location>
</feature>
<evidence type="ECO:0000256" key="2">
    <source>
        <dbReference type="ARBA" id="ARBA00007651"/>
    </source>
</evidence>
<feature type="domain" description="Casparian strip membrane protein" evidence="10">
    <location>
        <begin position="42"/>
        <end position="179"/>
    </location>
</feature>
<keyword evidence="12" id="KW-1185">Reference proteome</keyword>
<evidence type="ECO:0000256" key="5">
    <source>
        <dbReference type="ARBA" id="ARBA00022692"/>
    </source>
</evidence>
<accession>A0AAQ3QMU8</accession>
<evidence type="ECO:0000256" key="4">
    <source>
        <dbReference type="ARBA" id="ARBA00022475"/>
    </source>
</evidence>
<evidence type="ECO:0000256" key="6">
    <source>
        <dbReference type="ARBA" id="ARBA00022989"/>
    </source>
</evidence>
<evidence type="ECO:0000256" key="9">
    <source>
        <dbReference type="SAM" id="MobiDB-lite"/>
    </source>
</evidence>
<dbReference type="InterPro" id="IPR006702">
    <property type="entry name" value="CASP_dom"/>
</dbReference>
<feature type="region of interest" description="Disordered" evidence="9">
    <location>
        <begin position="1"/>
        <end position="24"/>
    </location>
</feature>
<dbReference type="AlphaFoldDB" id="A0AAQ3QMU8"/>